<feature type="domain" description="Mannitol dehydrogenase N-terminal" evidence="4">
    <location>
        <begin position="18"/>
        <end position="258"/>
    </location>
</feature>
<proteinExistence type="predicted"/>
<dbReference type="InterPro" id="IPR008927">
    <property type="entry name" value="6-PGluconate_DH-like_C_sf"/>
</dbReference>
<dbReference type="Gene3D" id="1.10.1040.10">
    <property type="entry name" value="N-(1-d-carboxylethyl)-l-norvaline Dehydrogenase, domain 2"/>
    <property type="match status" value="1"/>
</dbReference>
<dbReference type="PANTHER" id="PTHR30524:SF0">
    <property type="entry name" value="ALTRONATE OXIDOREDUCTASE-RELATED"/>
    <property type="match status" value="1"/>
</dbReference>
<dbReference type="GO" id="GO:0009026">
    <property type="term" value="F:tagaturonate reductase activity"/>
    <property type="evidence" value="ECO:0007669"/>
    <property type="project" value="UniProtKB-EC"/>
</dbReference>
<accession>A0A853EPT4</accession>
<dbReference type="GO" id="GO:0019592">
    <property type="term" value="P:mannitol catabolic process"/>
    <property type="evidence" value="ECO:0007669"/>
    <property type="project" value="TreeGrafter"/>
</dbReference>
<feature type="domain" description="Mannitol dehydrogenase C-terminal" evidence="5">
    <location>
        <begin position="274"/>
        <end position="402"/>
    </location>
</feature>
<dbReference type="GO" id="GO:0005829">
    <property type="term" value="C:cytosol"/>
    <property type="evidence" value="ECO:0007669"/>
    <property type="project" value="TreeGrafter"/>
</dbReference>
<evidence type="ECO:0000256" key="2">
    <source>
        <dbReference type="ARBA" id="ARBA00023027"/>
    </source>
</evidence>
<keyword evidence="7" id="KW-1185">Reference proteome</keyword>
<name>A0A853EPT4_9MICO</name>
<organism evidence="6 7">
    <name type="scientific">Sanguibacter inulinus</name>
    <dbReference type="NCBI Taxonomy" id="60922"/>
    <lineage>
        <taxon>Bacteria</taxon>
        <taxon>Bacillati</taxon>
        <taxon>Actinomycetota</taxon>
        <taxon>Actinomycetes</taxon>
        <taxon>Micrococcales</taxon>
        <taxon>Sanguibacteraceae</taxon>
        <taxon>Sanguibacter</taxon>
    </lineage>
</organism>
<dbReference type="SUPFAM" id="SSF51735">
    <property type="entry name" value="NAD(P)-binding Rossmann-fold domains"/>
    <property type="match status" value="1"/>
</dbReference>
<dbReference type="AlphaFoldDB" id="A0A853EPT4"/>
<dbReference type="EMBL" id="JACBYE010000005">
    <property type="protein sequence ID" value="NYS92625.1"/>
    <property type="molecule type" value="Genomic_DNA"/>
</dbReference>
<gene>
    <name evidence="6" type="ORF">HZZ10_03640</name>
</gene>
<dbReference type="SUPFAM" id="SSF48179">
    <property type="entry name" value="6-phosphogluconate dehydrogenase C-terminal domain-like"/>
    <property type="match status" value="1"/>
</dbReference>
<reference evidence="6 7" key="1">
    <citation type="submission" date="2020-07" db="EMBL/GenBank/DDBJ databases">
        <title>MOT database genomes.</title>
        <authorList>
            <person name="Joseph S."/>
            <person name="Aduse-Opoku J."/>
            <person name="Hashim A."/>
            <person name="Wade W."/>
            <person name="Curtis M."/>
        </authorList>
    </citation>
    <scope>NUCLEOTIDE SEQUENCE [LARGE SCALE GENOMIC DNA]</scope>
    <source>
        <strain evidence="6 7">DSM 100099</strain>
    </source>
</reference>
<dbReference type="Proteomes" id="UP000561011">
    <property type="component" value="Unassembled WGS sequence"/>
</dbReference>
<evidence type="ECO:0000256" key="1">
    <source>
        <dbReference type="ARBA" id="ARBA00023002"/>
    </source>
</evidence>
<keyword evidence="2" id="KW-0520">NAD</keyword>
<dbReference type="InterPro" id="IPR036291">
    <property type="entry name" value="NAD(P)-bd_dom_sf"/>
</dbReference>
<dbReference type="PANTHER" id="PTHR30524">
    <property type="entry name" value="MANNITOL-1-PHOSPHATE 5-DEHYDROGENASE"/>
    <property type="match status" value="1"/>
</dbReference>
<dbReference type="InterPro" id="IPR013118">
    <property type="entry name" value="Mannitol_DH_C"/>
</dbReference>
<comment type="caution">
    <text evidence="6">The sequence shown here is derived from an EMBL/GenBank/DDBJ whole genome shotgun (WGS) entry which is preliminary data.</text>
</comment>
<dbReference type="Gene3D" id="3.40.50.720">
    <property type="entry name" value="NAD(P)-binding Rossmann-like Domain"/>
    <property type="match status" value="1"/>
</dbReference>
<evidence type="ECO:0000259" key="5">
    <source>
        <dbReference type="Pfam" id="PF08125"/>
    </source>
</evidence>
<dbReference type="NCBIfam" id="NF002969">
    <property type="entry name" value="PRK03643.1"/>
    <property type="match status" value="1"/>
</dbReference>
<evidence type="ECO:0000313" key="7">
    <source>
        <dbReference type="Proteomes" id="UP000561011"/>
    </source>
</evidence>
<protein>
    <submittedName>
        <fullName evidence="6">Tagaturonate reductase</fullName>
        <ecNumber evidence="6">1.1.1.58</ecNumber>
    </submittedName>
</protein>
<dbReference type="InterPro" id="IPR013328">
    <property type="entry name" value="6PGD_dom2"/>
</dbReference>
<dbReference type="PRINTS" id="PR00084">
    <property type="entry name" value="MTLDHDRGNASE"/>
</dbReference>
<dbReference type="GO" id="GO:0008926">
    <property type="term" value="F:mannitol-1-phosphate 5-dehydrogenase activity"/>
    <property type="evidence" value="ECO:0007669"/>
    <property type="project" value="UniProtKB-EC"/>
</dbReference>
<evidence type="ECO:0000313" key="6">
    <source>
        <dbReference type="EMBL" id="NYS92625.1"/>
    </source>
</evidence>
<keyword evidence="1 6" id="KW-0560">Oxidoreductase</keyword>
<sequence>MQPLDSTTVRRTARPVTVLQMGGGNFLRGFVDWMIHVADEAGVMDAGVAVVHVTDRPDPAFELLRAQDGLFHVTLEGIKDGQPVREITRVECVQEVVAAHTEFERYRDLYLGADLRVLVSNTTEAGIVWVEDDDITARPPASFPLKVTALLHDRFEHFGGDPTKGLAIVPCELIEDNGSTLREYVLRHAAAAGLSEEFQQWVRECCTFSDTLVDRIVPGFPRDDIARIQAETGFDDQVVVKGEYFHVWAISGGEAVREVLPLDKAGLDVRFMEDIAPFRAQKVRVLNGSHTALSAVGLQLGHESVREAFEDPAVRRYVDELVADEVLPTIDGEPEVLREFAAGILERFGNPFLHHRLADIALNAVSKWRTRNLPVYVDRVRAGESAQLTVLSLAAVLLLQSGAAAVPGFVPVDDAGALALLAGGPGAGGDGGAGDGADEAAVWVGRAVRGLDLAAGLDPVEADVLIARTAEMVESLTTEGARATLARVLAETTVG</sequence>
<dbReference type="EC" id="1.1.1.58" evidence="6"/>
<dbReference type="RefSeq" id="WP_179912446.1">
    <property type="nucleotide sequence ID" value="NZ_JACBYE010000005.1"/>
</dbReference>
<dbReference type="Pfam" id="PF08125">
    <property type="entry name" value="Mannitol_dh_C"/>
    <property type="match status" value="1"/>
</dbReference>
<comment type="catalytic activity">
    <reaction evidence="3">
        <text>D-mannitol 1-phosphate + NAD(+) = beta-D-fructose 6-phosphate + NADH + H(+)</text>
        <dbReference type="Rhea" id="RHEA:19661"/>
        <dbReference type="ChEBI" id="CHEBI:15378"/>
        <dbReference type="ChEBI" id="CHEBI:57540"/>
        <dbReference type="ChEBI" id="CHEBI:57634"/>
        <dbReference type="ChEBI" id="CHEBI:57945"/>
        <dbReference type="ChEBI" id="CHEBI:61381"/>
        <dbReference type="EC" id="1.1.1.17"/>
    </reaction>
</comment>
<evidence type="ECO:0000256" key="3">
    <source>
        <dbReference type="ARBA" id="ARBA00048615"/>
    </source>
</evidence>
<dbReference type="Pfam" id="PF01232">
    <property type="entry name" value="Mannitol_dh"/>
    <property type="match status" value="1"/>
</dbReference>
<dbReference type="InterPro" id="IPR013131">
    <property type="entry name" value="Mannitol_DH_N"/>
</dbReference>
<evidence type="ECO:0000259" key="4">
    <source>
        <dbReference type="Pfam" id="PF01232"/>
    </source>
</evidence>
<dbReference type="InterPro" id="IPR000669">
    <property type="entry name" value="Mannitol_DH"/>
</dbReference>